<dbReference type="PANTHER" id="PTHR47967:SF36">
    <property type="entry name" value="PEPTIDASE A1 DOMAIN-CONTAINING PROTEIN"/>
    <property type="match status" value="1"/>
</dbReference>
<name>A0AA88A988_FICCA</name>
<evidence type="ECO:0000256" key="2">
    <source>
        <dbReference type="ARBA" id="ARBA00022670"/>
    </source>
</evidence>
<dbReference type="PANTHER" id="PTHR47967">
    <property type="entry name" value="OS07G0603500 PROTEIN-RELATED"/>
    <property type="match status" value="1"/>
</dbReference>
<comment type="caution">
    <text evidence="6">The sequence shown here is derived from an EMBL/GenBank/DDBJ whole genome shotgun (WGS) entry which is preliminary data.</text>
</comment>
<evidence type="ECO:0000313" key="7">
    <source>
        <dbReference type="Proteomes" id="UP001187192"/>
    </source>
</evidence>
<evidence type="ECO:0000313" key="6">
    <source>
        <dbReference type="EMBL" id="GMN39526.1"/>
    </source>
</evidence>
<dbReference type="InterPro" id="IPR032799">
    <property type="entry name" value="TAXi_C"/>
</dbReference>
<evidence type="ECO:0008006" key="8">
    <source>
        <dbReference type="Google" id="ProtNLM"/>
    </source>
</evidence>
<gene>
    <name evidence="6" type="ORF">TIFTF001_008756</name>
</gene>
<comment type="similarity">
    <text evidence="1">Belongs to the peptidase A1 family.</text>
</comment>
<dbReference type="AlphaFoldDB" id="A0AA88A988"/>
<dbReference type="InterPro" id="IPR051708">
    <property type="entry name" value="Plant_Aspart_Prot_A1"/>
</dbReference>
<feature type="domain" description="Xylanase inhibitor N-terminal" evidence="5">
    <location>
        <begin position="3"/>
        <end position="158"/>
    </location>
</feature>
<dbReference type="Pfam" id="PF14541">
    <property type="entry name" value="TAXi_C"/>
    <property type="match status" value="1"/>
</dbReference>
<dbReference type="InterPro" id="IPR021109">
    <property type="entry name" value="Peptidase_aspartic_dom_sf"/>
</dbReference>
<keyword evidence="7" id="KW-1185">Reference proteome</keyword>
<dbReference type="Pfam" id="PF14543">
    <property type="entry name" value="TAXi_N"/>
    <property type="match status" value="1"/>
</dbReference>
<keyword evidence="2" id="KW-0645">Protease</keyword>
<keyword evidence="3" id="KW-0378">Hydrolase</keyword>
<feature type="domain" description="Xylanase inhibitor C-terminal" evidence="4">
    <location>
        <begin position="203"/>
        <end position="303"/>
    </location>
</feature>
<reference evidence="6" key="1">
    <citation type="submission" date="2023-07" db="EMBL/GenBank/DDBJ databases">
        <title>draft genome sequence of fig (Ficus carica).</title>
        <authorList>
            <person name="Takahashi T."/>
            <person name="Nishimura K."/>
        </authorList>
    </citation>
    <scope>NUCLEOTIDE SEQUENCE</scope>
</reference>
<dbReference type="SUPFAM" id="SSF50630">
    <property type="entry name" value="Acid proteases"/>
    <property type="match status" value="1"/>
</dbReference>
<dbReference type="EMBL" id="BTGU01000009">
    <property type="protein sequence ID" value="GMN39526.1"/>
    <property type="molecule type" value="Genomic_DNA"/>
</dbReference>
<organism evidence="6 7">
    <name type="scientific">Ficus carica</name>
    <name type="common">Common fig</name>
    <dbReference type="NCBI Taxonomy" id="3494"/>
    <lineage>
        <taxon>Eukaryota</taxon>
        <taxon>Viridiplantae</taxon>
        <taxon>Streptophyta</taxon>
        <taxon>Embryophyta</taxon>
        <taxon>Tracheophyta</taxon>
        <taxon>Spermatophyta</taxon>
        <taxon>Magnoliopsida</taxon>
        <taxon>eudicotyledons</taxon>
        <taxon>Gunneridae</taxon>
        <taxon>Pentapetalae</taxon>
        <taxon>rosids</taxon>
        <taxon>fabids</taxon>
        <taxon>Rosales</taxon>
        <taxon>Moraceae</taxon>
        <taxon>Ficeae</taxon>
        <taxon>Ficus</taxon>
    </lineage>
</organism>
<dbReference type="Proteomes" id="UP001187192">
    <property type="component" value="Unassembled WGS sequence"/>
</dbReference>
<dbReference type="GO" id="GO:0008233">
    <property type="term" value="F:peptidase activity"/>
    <property type="evidence" value="ECO:0007669"/>
    <property type="project" value="UniProtKB-KW"/>
</dbReference>
<evidence type="ECO:0000256" key="1">
    <source>
        <dbReference type="ARBA" id="ARBA00007447"/>
    </source>
</evidence>
<protein>
    <recommendedName>
        <fullName evidence="8">Peptidase A1 domain-containing protein</fullName>
    </recommendedName>
</protein>
<dbReference type="GO" id="GO:0006508">
    <property type="term" value="P:proteolysis"/>
    <property type="evidence" value="ECO:0007669"/>
    <property type="project" value="UniProtKB-KW"/>
</dbReference>
<evidence type="ECO:0000256" key="3">
    <source>
        <dbReference type="ARBA" id="ARBA00022801"/>
    </source>
</evidence>
<evidence type="ECO:0000259" key="5">
    <source>
        <dbReference type="Pfam" id="PF14543"/>
    </source>
</evidence>
<dbReference type="InterPro" id="IPR032861">
    <property type="entry name" value="TAXi_N"/>
</dbReference>
<dbReference type="GO" id="GO:0005576">
    <property type="term" value="C:extracellular region"/>
    <property type="evidence" value="ECO:0007669"/>
    <property type="project" value="TreeGrafter"/>
</dbReference>
<accession>A0AA88A988</accession>
<sequence length="305" mass="33977">MITGSSDMWFPCTSKYVCTECSLSNIQLPSSPAFDPAKSLSSRPLCCYFASAKKCAWIHGKNSHCRFGSLCSVCQFMFVSWTTEAGREGVRRRMRMSVVKSPEPPLVRDWRTPFPKFLIGCSKSSSRLPLGFVAFGSGKQSLPSQLAVKKFSFRLLSHYYDDSSIYSGLVLDDNVPYTDLTYTSLINNVVVVAEGSKFIGYHYLKLQEIVVGDKRKVIRVEKQLPTRDGNGGTIVDTGIPFAFLERSINEAVRQEFENQMGKFARVPDQGVLGPCFSTTTSDQGITEIPALSIWFDGGARMDFPR</sequence>
<dbReference type="Gene3D" id="2.40.70.10">
    <property type="entry name" value="Acid Proteases"/>
    <property type="match status" value="2"/>
</dbReference>
<evidence type="ECO:0000259" key="4">
    <source>
        <dbReference type="Pfam" id="PF14541"/>
    </source>
</evidence>
<proteinExistence type="inferred from homology"/>